<feature type="region of interest" description="Disordered" evidence="1">
    <location>
        <begin position="1"/>
        <end position="62"/>
    </location>
</feature>
<name>A0AAD3S2T0_NEPGR</name>
<evidence type="ECO:0000313" key="2">
    <source>
        <dbReference type="EMBL" id="GMH03400.1"/>
    </source>
</evidence>
<dbReference type="Proteomes" id="UP001279734">
    <property type="component" value="Unassembled WGS sequence"/>
</dbReference>
<keyword evidence="3" id="KW-1185">Reference proteome</keyword>
<dbReference type="EMBL" id="BSYO01000004">
    <property type="protein sequence ID" value="GMH03400.1"/>
    <property type="molecule type" value="Genomic_DNA"/>
</dbReference>
<sequence length="290" mass="31647">MWEEERDPVPNDRRRTGREGIPSNPQGSDKLDISKAVSANPCYYRHDPGSAPGLPSTSGKQEGQAQSVVVVLSCGNHHLEDNHKEWHYDSYAEVLKRGITAAGVGSPGAGAALIPLKPITDADRFDALGISNCPEEVVGSLVLSSSVHIAPSHPQGGDPRQCTNTEQLRRNLADMRQQFAAPGAQVVDAAFSSLVSRRDTSAKGFRLKSIIKKPKWPKQKRSPPSNHHVYRNMFGCPCILAPLKQLAGFPFGRLLWQLAELGSSGLEWFLCFFLVSLTVLQPMSLLATFL</sequence>
<reference evidence="2" key="1">
    <citation type="submission" date="2023-05" db="EMBL/GenBank/DDBJ databases">
        <title>Nepenthes gracilis genome sequencing.</title>
        <authorList>
            <person name="Fukushima K."/>
        </authorList>
    </citation>
    <scope>NUCLEOTIDE SEQUENCE</scope>
    <source>
        <strain evidence="2">SING2019-196</strain>
    </source>
</reference>
<proteinExistence type="predicted"/>
<protein>
    <submittedName>
        <fullName evidence="2">Uncharacterized protein</fullName>
    </submittedName>
</protein>
<organism evidence="2 3">
    <name type="scientific">Nepenthes gracilis</name>
    <name type="common">Slender pitcher plant</name>
    <dbReference type="NCBI Taxonomy" id="150966"/>
    <lineage>
        <taxon>Eukaryota</taxon>
        <taxon>Viridiplantae</taxon>
        <taxon>Streptophyta</taxon>
        <taxon>Embryophyta</taxon>
        <taxon>Tracheophyta</taxon>
        <taxon>Spermatophyta</taxon>
        <taxon>Magnoliopsida</taxon>
        <taxon>eudicotyledons</taxon>
        <taxon>Gunneridae</taxon>
        <taxon>Pentapetalae</taxon>
        <taxon>Caryophyllales</taxon>
        <taxon>Nepenthaceae</taxon>
        <taxon>Nepenthes</taxon>
    </lineage>
</organism>
<evidence type="ECO:0000256" key="1">
    <source>
        <dbReference type="SAM" id="MobiDB-lite"/>
    </source>
</evidence>
<accession>A0AAD3S2T0</accession>
<gene>
    <name evidence="2" type="ORF">Nepgr_005239</name>
</gene>
<dbReference type="AlphaFoldDB" id="A0AAD3S2T0"/>
<evidence type="ECO:0000313" key="3">
    <source>
        <dbReference type="Proteomes" id="UP001279734"/>
    </source>
</evidence>
<comment type="caution">
    <text evidence="2">The sequence shown here is derived from an EMBL/GenBank/DDBJ whole genome shotgun (WGS) entry which is preliminary data.</text>
</comment>
<feature type="compositionally biased region" description="Basic and acidic residues" evidence="1">
    <location>
        <begin position="7"/>
        <end position="18"/>
    </location>
</feature>